<keyword evidence="1" id="KW-0915">Sodium</keyword>
<keyword evidence="1" id="KW-0029">Amino-acid transport</keyword>
<gene>
    <name evidence="1" type="primary">gltS</name>
    <name evidence="3" type="ORF">GCM10009007_08360</name>
</gene>
<reference evidence="3" key="1">
    <citation type="journal article" date="2014" name="Int. J. Syst. Evol. Microbiol.">
        <title>Complete genome sequence of Corynebacterium casei LMG S-19264T (=DSM 44701T), isolated from a smear-ripened cheese.</title>
        <authorList>
            <consortium name="US DOE Joint Genome Institute (JGI-PGF)"/>
            <person name="Walter F."/>
            <person name="Albersmeier A."/>
            <person name="Kalinowski J."/>
            <person name="Ruckert C."/>
        </authorList>
    </citation>
    <scope>NUCLEOTIDE SEQUENCE</scope>
    <source>
        <strain evidence="3">KCTC 32501</strain>
    </source>
</reference>
<dbReference type="PANTHER" id="PTHR36178">
    <property type="entry name" value="SLR0625 PROTEIN"/>
    <property type="match status" value="1"/>
</dbReference>
<dbReference type="AlphaFoldDB" id="A0A8J3CMQ8"/>
<dbReference type="Proteomes" id="UP000614287">
    <property type="component" value="Unassembled WGS sequence"/>
</dbReference>
<dbReference type="GO" id="GO:0015501">
    <property type="term" value="F:glutamate:sodium symporter activity"/>
    <property type="evidence" value="ECO:0007669"/>
    <property type="project" value="UniProtKB-UniRule"/>
</dbReference>
<sequence>MLNQTKVITTWANHNVIGFDKKASFGSLLSHINACKDTHSLYNAPAFYSTSIHSPSSAWDMRCKKQTLALLETHVAGESVQHQPQRITQKELIMEITEIKLNMATTVAIAAVLIVIGEFLKKRISVLERFFIPSPVIGGLLFSIVSLIGYQTGAFKFAFYSDMQDFLLLVFFTTIGFMASFELLKKGGTAVMIFLAAAVIMVIIQNTVGTTLASALGIHPLIGLSAGSVSLTGGNGTSAAFGPLLEKAGAVGATPAAIASATWGLVFGCLIGGPVASRLLKRHKLDSSMVDTPSVPQNIETTSETKSTTTDTSLYAIILIALCIGVGYIITDPINIGLKAFSAFLTGVLGVKISIALPSYLLPMLVAVIVRNVIDAKNWTLPVAQFDIIGNVSLMFFLTMALMSMKLWELAGIAGPLVIILIVQTILMALFAYFITFRVMGKNYDAAVMSAGHCGFSLGATPNAMANMQSFTKANGPSLKAFFVVPLVGSLFIDPINAIIISLFMGFFS</sequence>
<keyword evidence="1" id="KW-0406">Ion transport</keyword>
<dbReference type="GO" id="GO:0005886">
    <property type="term" value="C:plasma membrane"/>
    <property type="evidence" value="ECO:0007669"/>
    <property type="project" value="UniProtKB-SubCell"/>
</dbReference>
<keyword evidence="1" id="KW-0812">Transmembrane</keyword>
<feature type="transmembrane region" description="Helical" evidence="1">
    <location>
        <begin position="351"/>
        <end position="374"/>
    </location>
</feature>
<keyword evidence="1" id="KW-0769">Symport</keyword>
<dbReference type="EMBL" id="BMZG01000004">
    <property type="protein sequence ID" value="GHA70051.1"/>
    <property type="molecule type" value="Genomic_DNA"/>
</dbReference>
<evidence type="ECO:0000313" key="4">
    <source>
        <dbReference type="Proteomes" id="UP000614287"/>
    </source>
</evidence>
<keyword evidence="1" id="KW-1003">Cell membrane</keyword>
<comment type="subcellular location">
    <subcellularLocation>
        <location evidence="1">Cell inner membrane</location>
        <topology evidence="1">Multi-pass membrane protein</topology>
    </subcellularLocation>
</comment>
<accession>A0A8J3CMQ8</accession>
<evidence type="ECO:0000256" key="2">
    <source>
        <dbReference type="NCBIfam" id="TIGR00210"/>
    </source>
</evidence>
<keyword evidence="1" id="KW-0813">Transport</keyword>
<dbReference type="HAMAP" id="MF_02062">
    <property type="entry name" value="GltS"/>
    <property type="match status" value="1"/>
</dbReference>
<dbReference type="Pfam" id="PF03616">
    <property type="entry name" value="Glt_symporter"/>
    <property type="match status" value="1"/>
</dbReference>
<feature type="transmembrane region" description="Helical" evidence="1">
    <location>
        <begin position="191"/>
        <end position="218"/>
    </location>
</feature>
<comment type="caution">
    <text evidence="3">The sequence shown here is derived from an EMBL/GenBank/DDBJ whole genome shotgun (WGS) entry which is preliminary data.</text>
</comment>
<dbReference type="InterPro" id="IPR004445">
    <property type="entry name" value="GltS"/>
</dbReference>
<comment type="similarity">
    <text evidence="1">Belongs to the glutamate:Na(+) symporter (ESS) (TC 2.A.27) family.</text>
</comment>
<feature type="transmembrane region" description="Helical" evidence="1">
    <location>
        <begin position="411"/>
        <end position="435"/>
    </location>
</feature>
<organism evidence="3 4">
    <name type="scientific">Formosimonas limnophila</name>
    <dbReference type="NCBI Taxonomy" id="1384487"/>
    <lineage>
        <taxon>Bacteria</taxon>
        <taxon>Pseudomonadati</taxon>
        <taxon>Pseudomonadota</taxon>
        <taxon>Betaproteobacteria</taxon>
        <taxon>Burkholderiales</taxon>
        <taxon>Burkholderiaceae</taxon>
        <taxon>Formosimonas</taxon>
    </lineage>
</organism>
<feature type="transmembrane region" description="Helical" evidence="1">
    <location>
        <begin position="166"/>
        <end position="184"/>
    </location>
</feature>
<proteinExistence type="inferred from homology"/>
<feature type="transmembrane region" description="Helical" evidence="1">
    <location>
        <begin position="481"/>
        <end position="508"/>
    </location>
</feature>
<keyword evidence="1" id="KW-1133">Transmembrane helix</keyword>
<keyword evidence="1" id="KW-0472">Membrane</keyword>
<name>A0A8J3CMQ8_9BURK</name>
<dbReference type="PANTHER" id="PTHR36178:SF1">
    <property type="entry name" value="SODIUM_GLUTAMATE SYMPORTER"/>
    <property type="match status" value="1"/>
</dbReference>
<comment type="caution">
    <text evidence="1">Lacks conserved residue(s) required for the propagation of feature annotation.</text>
</comment>
<dbReference type="GO" id="GO:0015813">
    <property type="term" value="P:L-glutamate transmembrane transport"/>
    <property type="evidence" value="ECO:0007669"/>
    <property type="project" value="UniProtKB-UniRule"/>
</dbReference>
<reference evidence="3" key="2">
    <citation type="submission" date="2020-09" db="EMBL/GenBank/DDBJ databases">
        <authorList>
            <person name="Sun Q."/>
            <person name="Kim S."/>
        </authorList>
    </citation>
    <scope>NUCLEOTIDE SEQUENCE</scope>
    <source>
        <strain evidence="3">KCTC 32501</strain>
    </source>
</reference>
<dbReference type="NCBIfam" id="TIGR00210">
    <property type="entry name" value="gltS"/>
    <property type="match status" value="1"/>
</dbReference>
<keyword evidence="1" id="KW-0739">Sodium transport</keyword>
<evidence type="ECO:0000313" key="3">
    <source>
        <dbReference type="EMBL" id="GHA70051.1"/>
    </source>
</evidence>
<feature type="transmembrane region" description="Helical" evidence="1">
    <location>
        <begin position="132"/>
        <end position="154"/>
    </location>
</feature>
<feature type="transmembrane region" description="Helical" evidence="1">
    <location>
        <begin position="386"/>
        <end position="405"/>
    </location>
</feature>
<feature type="transmembrane region" description="Helical" evidence="1">
    <location>
        <begin position="256"/>
        <end position="280"/>
    </location>
</feature>
<evidence type="ECO:0000256" key="1">
    <source>
        <dbReference type="HAMAP-Rule" id="MF_02062"/>
    </source>
</evidence>
<comment type="function">
    <text evidence="1">Catalyzes the sodium-dependent transport of glutamate.</text>
</comment>
<feature type="transmembrane region" description="Helical" evidence="1">
    <location>
        <begin position="313"/>
        <end position="331"/>
    </location>
</feature>
<keyword evidence="1" id="KW-0997">Cell inner membrane</keyword>
<keyword evidence="4" id="KW-1185">Reference proteome</keyword>
<protein>
    <recommendedName>
        <fullName evidence="1 2">Sodium/glutamate symporter</fullName>
    </recommendedName>
</protein>